<dbReference type="PANTHER" id="PTHR30290">
    <property type="entry name" value="PERIPLASMIC BINDING COMPONENT OF ABC TRANSPORTER"/>
    <property type="match status" value="1"/>
</dbReference>
<evidence type="ECO:0000256" key="2">
    <source>
        <dbReference type="ARBA" id="ARBA00005695"/>
    </source>
</evidence>
<evidence type="ECO:0000313" key="7">
    <source>
        <dbReference type="Proteomes" id="UP001387364"/>
    </source>
</evidence>
<dbReference type="InterPro" id="IPR030678">
    <property type="entry name" value="Peptide/Ni-bd"/>
</dbReference>
<dbReference type="PROSITE" id="PS51257">
    <property type="entry name" value="PROKAR_LIPOPROTEIN"/>
    <property type="match status" value="1"/>
</dbReference>
<name>A0ABZ2N2B1_9BACI</name>
<dbReference type="InterPro" id="IPR039424">
    <property type="entry name" value="SBP_5"/>
</dbReference>
<dbReference type="SUPFAM" id="SSF53850">
    <property type="entry name" value="Periplasmic binding protein-like II"/>
    <property type="match status" value="1"/>
</dbReference>
<comment type="similarity">
    <text evidence="2">Belongs to the bacterial solute-binding protein 5 family.</text>
</comment>
<dbReference type="Gene3D" id="3.40.190.10">
    <property type="entry name" value="Periplasmic binding protein-like II"/>
    <property type="match status" value="1"/>
</dbReference>
<reference evidence="6 7" key="1">
    <citation type="submission" date="2024-02" db="EMBL/GenBank/DDBJ databases">
        <title>Seven novel Bacillus-like species.</title>
        <authorList>
            <person name="Liu G."/>
        </authorList>
    </citation>
    <scope>NUCLEOTIDE SEQUENCE [LARGE SCALE GENOMIC DNA]</scope>
    <source>
        <strain evidence="6 7">FJAT-52991</strain>
    </source>
</reference>
<dbReference type="Proteomes" id="UP001387364">
    <property type="component" value="Chromosome"/>
</dbReference>
<evidence type="ECO:0000256" key="1">
    <source>
        <dbReference type="ARBA" id="ARBA00004193"/>
    </source>
</evidence>
<dbReference type="InterPro" id="IPR000914">
    <property type="entry name" value="SBP_5_dom"/>
</dbReference>
<dbReference type="Gene3D" id="3.90.76.10">
    <property type="entry name" value="Dipeptide-binding Protein, Domain 1"/>
    <property type="match status" value="1"/>
</dbReference>
<sequence>MQRKGSVALVLLSAFILFIFAGCSSKKDVSSESGGKGSEDGGTITIGIAQDAVAIDPAFSYDFSTGPVVNSITEGLLKFDGKGGVVPNLAKEWENPDEKTYIYHIRDDVKFSDGSPMTMEDVIFSMKRIQDPATASYVGWMYENVEKIEQEGNWTIKVTLSEPDALWQYVPATSAGHIISKKYFEEHKENFGKPEGGLLGTGSFKFVSWQTGSEIVLEKNENYWNKEGGPYVDKAVFKVIPEGTTRITGLKTGQLNIATELPLDLIEKIEDMENVRLDTSDSYLIDGIEFNTQKKPFDDPKVRQAMNYALDKDKILKQIVKDAGIPAVGSTVPPVMWTFSKDKWEAAKKELPDYSYDMKKAKKLLAESSVPNGFKATISTDGDSLRMNSALALQAAVKPLGIDLAVEKLTGEELMTRTFGGARDYDIVVQNWGSDFPDPSGNLSPLFHSANTADGGANYANYKNKEVDKLLEEQNKLTDNDKRAELMIQAQKIIAEDSPWITLSHQKQMMAMTNNVEGYHITPLWYWDDILKDIKLN</sequence>
<keyword evidence="3" id="KW-0813">Transport</keyword>
<accession>A0ABZ2N2B1</accession>
<dbReference type="Gene3D" id="3.10.105.10">
    <property type="entry name" value="Dipeptide-binding Protein, Domain 3"/>
    <property type="match status" value="1"/>
</dbReference>
<dbReference type="PANTHER" id="PTHR30290:SF9">
    <property type="entry name" value="OLIGOPEPTIDE-BINDING PROTEIN APPA"/>
    <property type="match status" value="1"/>
</dbReference>
<dbReference type="PIRSF" id="PIRSF002741">
    <property type="entry name" value="MppA"/>
    <property type="match status" value="1"/>
</dbReference>
<feature type="domain" description="Solute-binding protein family 5" evidence="5">
    <location>
        <begin position="85"/>
        <end position="453"/>
    </location>
</feature>
<protein>
    <submittedName>
        <fullName evidence="6">ABC transporter substrate-binding protein</fullName>
    </submittedName>
</protein>
<dbReference type="CDD" id="cd00995">
    <property type="entry name" value="PBP2_NikA_DppA_OppA_like"/>
    <property type="match status" value="1"/>
</dbReference>
<evidence type="ECO:0000259" key="5">
    <source>
        <dbReference type="Pfam" id="PF00496"/>
    </source>
</evidence>
<dbReference type="RefSeq" id="WP_338749411.1">
    <property type="nucleotide sequence ID" value="NZ_CP147404.1"/>
</dbReference>
<gene>
    <name evidence="6" type="ORF">WDJ61_10380</name>
</gene>
<evidence type="ECO:0000313" key="6">
    <source>
        <dbReference type="EMBL" id="WXB91682.1"/>
    </source>
</evidence>
<organism evidence="6 7">
    <name type="scientific">Bacillus kandeliae</name>
    <dbReference type="NCBI Taxonomy" id="3129297"/>
    <lineage>
        <taxon>Bacteria</taxon>
        <taxon>Bacillati</taxon>
        <taxon>Bacillota</taxon>
        <taxon>Bacilli</taxon>
        <taxon>Bacillales</taxon>
        <taxon>Bacillaceae</taxon>
        <taxon>Bacillus</taxon>
    </lineage>
</organism>
<proteinExistence type="inferred from homology"/>
<keyword evidence="7" id="KW-1185">Reference proteome</keyword>
<comment type="subcellular location">
    <subcellularLocation>
        <location evidence="1">Cell membrane</location>
        <topology evidence="1">Lipid-anchor</topology>
    </subcellularLocation>
</comment>
<dbReference type="EMBL" id="CP147404">
    <property type="protein sequence ID" value="WXB91682.1"/>
    <property type="molecule type" value="Genomic_DNA"/>
</dbReference>
<dbReference type="InterPro" id="IPR023765">
    <property type="entry name" value="SBP_5_CS"/>
</dbReference>
<evidence type="ECO:0000256" key="4">
    <source>
        <dbReference type="ARBA" id="ARBA00022729"/>
    </source>
</evidence>
<dbReference type="PROSITE" id="PS01040">
    <property type="entry name" value="SBP_BACTERIAL_5"/>
    <property type="match status" value="1"/>
</dbReference>
<evidence type="ECO:0000256" key="3">
    <source>
        <dbReference type="ARBA" id="ARBA00022448"/>
    </source>
</evidence>
<dbReference type="Pfam" id="PF00496">
    <property type="entry name" value="SBP_bac_5"/>
    <property type="match status" value="1"/>
</dbReference>
<keyword evidence="4" id="KW-0732">Signal</keyword>